<dbReference type="STRING" id="7209.A0A1I7VU38"/>
<dbReference type="Gene3D" id="3.40.50.980">
    <property type="match status" value="1"/>
</dbReference>
<dbReference type="AlphaFoldDB" id="A0A1I7VU38"/>
<name>A0A1I7VU38_LOALO</name>
<dbReference type="KEGG" id="loa:LOAG_03841"/>
<keyword evidence="2" id="KW-1185">Reference proteome</keyword>
<dbReference type="EMBL" id="JH712191">
    <property type="protein sequence ID" value="EFO24645.1"/>
    <property type="molecule type" value="Genomic_DNA"/>
</dbReference>
<evidence type="ECO:0000313" key="2">
    <source>
        <dbReference type="Proteomes" id="UP000095285"/>
    </source>
</evidence>
<dbReference type="RefSeq" id="XP_003139426.1">
    <property type="nucleotide sequence ID" value="XM_003139378.1"/>
</dbReference>
<dbReference type="Proteomes" id="UP000095285">
    <property type="component" value="Unassembled WGS sequence"/>
</dbReference>
<evidence type="ECO:0000313" key="1">
    <source>
        <dbReference type="EMBL" id="EFO24645.1"/>
    </source>
</evidence>
<dbReference type="SUPFAM" id="SSF56801">
    <property type="entry name" value="Acetyl-CoA synthetase-like"/>
    <property type="match status" value="1"/>
</dbReference>
<gene>
    <name evidence="1 3" type="ORF">LOAG_03841</name>
</gene>
<sequence>MKGRSNLWCNVDGPIREDFPGEDTVDKLFTHAAKLYDDKIVLGTREVLKVIIFAETRADWLITSLFHINIPVAIVYATLGEKAIIQAISETEATLLVTSAELLTKIVTIRKKISNLQLLVYFRSLQSSKKIVNMDIIKE</sequence>
<organism evidence="2 3">
    <name type="scientific">Loa loa</name>
    <name type="common">Eye worm</name>
    <name type="synonym">Filaria loa</name>
    <dbReference type="NCBI Taxonomy" id="7209"/>
    <lineage>
        <taxon>Eukaryota</taxon>
        <taxon>Metazoa</taxon>
        <taxon>Ecdysozoa</taxon>
        <taxon>Nematoda</taxon>
        <taxon>Chromadorea</taxon>
        <taxon>Rhabditida</taxon>
        <taxon>Spirurina</taxon>
        <taxon>Spiruromorpha</taxon>
        <taxon>Filarioidea</taxon>
        <taxon>Onchocercidae</taxon>
        <taxon>Loa</taxon>
    </lineage>
</organism>
<accession>A0A1I7VU38</accession>
<dbReference type="CTD" id="9941232"/>
<protein>
    <submittedName>
        <fullName evidence="3">AMP-binding domain-containing protein</fullName>
    </submittedName>
</protein>
<accession>A0A1S0U3I3</accession>
<dbReference type="GeneID" id="9941232"/>
<dbReference type="OrthoDB" id="1700726at2759"/>
<dbReference type="eggNOG" id="KOG1180">
    <property type="taxonomic scope" value="Eukaryota"/>
</dbReference>
<reference evidence="3" key="2">
    <citation type="submission" date="2016-11" db="UniProtKB">
        <authorList>
            <consortium name="WormBaseParasite"/>
        </authorList>
    </citation>
    <scope>IDENTIFICATION</scope>
</reference>
<reference evidence="1 2" key="1">
    <citation type="submission" date="2012-04" db="EMBL/GenBank/DDBJ databases">
        <title>The Genome Sequence of Loa loa.</title>
        <authorList>
            <consortium name="The Broad Institute Genome Sequencing Platform"/>
            <consortium name="Broad Institute Genome Sequencing Center for Infectious Disease"/>
            <person name="Nutman T.B."/>
            <person name="Fink D.L."/>
            <person name="Russ C."/>
            <person name="Young S."/>
            <person name="Zeng Q."/>
            <person name="Gargeya S."/>
            <person name="Alvarado L."/>
            <person name="Berlin A."/>
            <person name="Chapman S.B."/>
            <person name="Chen Z."/>
            <person name="Freedman E."/>
            <person name="Gellesch M."/>
            <person name="Goldberg J."/>
            <person name="Griggs A."/>
            <person name="Gujja S."/>
            <person name="Heilman E.R."/>
            <person name="Heiman D."/>
            <person name="Howarth C."/>
            <person name="Mehta T."/>
            <person name="Neiman D."/>
            <person name="Pearson M."/>
            <person name="Roberts A."/>
            <person name="Saif S."/>
            <person name="Shea T."/>
            <person name="Shenoy N."/>
            <person name="Sisk P."/>
            <person name="Stolte C."/>
            <person name="Sykes S."/>
            <person name="White J."/>
            <person name="Yandava C."/>
            <person name="Haas B."/>
            <person name="Henn M.R."/>
            <person name="Nusbaum C."/>
            <person name="Birren B."/>
        </authorList>
    </citation>
    <scope>NUCLEOTIDE SEQUENCE [LARGE SCALE GENOMIC DNA]</scope>
</reference>
<dbReference type="WBParaSite" id="EN70_629">
    <property type="protein sequence ID" value="EN70_629"/>
    <property type="gene ID" value="EN70_629"/>
</dbReference>
<evidence type="ECO:0000313" key="3">
    <source>
        <dbReference type="WBParaSite" id="EN70_629"/>
    </source>
</evidence>
<proteinExistence type="predicted"/>